<organism evidence="2 3">
    <name type="scientific">Sistotremastrum niveocremeum HHB9708</name>
    <dbReference type="NCBI Taxonomy" id="1314777"/>
    <lineage>
        <taxon>Eukaryota</taxon>
        <taxon>Fungi</taxon>
        <taxon>Dikarya</taxon>
        <taxon>Basidiomycota</taxon>
        <taxon>Agaricomycotina</taxon>
        <taxon>Agaricomycetes</taxon>
        <taxon>Sistotremastrales</taxon>
        <taxon>Sistotremastraceae</taxon>
        <taxon>Sertulicium</taxon>
        <taxon>Sertulicium niveocremeum</taxon>
    </lineage>
</organism>
<name>A0A164Y3T3_9AGAM</name>
<gene>
    <name evidence="2" type="ORF">SISNIDRAFT_483108</name>
</gene>
<sequence length="661" mass="75636">MPLLSDQKTENESPSLFMDDLVNRAGNIGVLALDETMEKLIEMLQEATQHVEEIREIVKGDRTANTLRTKANELHATAGETVKHLKAAFSEATSAMNRESNFDTAFSKVLPRELQGEILFRYAQSVREHKSYEVYHDVNLYEKQTRAPRYLLDIMLVCSTWLHIARTDPRLWTVINFAWCRRKIEKYLTLSKNAGLRLTIPTYNISPLIPEKSKLLMKHINRARGIEFYPVTDFESVSRGWGPPELPRKPAAVLHILEDISNENLAPLLTHLLVRDDDRTYTLPSRISLLSLKTLVLRGCLLKGTWAETLPTSLQEIHVLYSNIHAGGDDILTMLRRCSKLEVVVFSDNTLLSRQYKDPIAQIDDSVISVESLRKLKPWPLSRDELEHIFNTYTFHRLSEFNITLEPSTGSTSPPIPTYLRNRMASSTSLELRVTYDVIKVIFSDSQSTSPKERHSLEVDFRGEIICKETLQSRWYANLDEIVHSFKNVTDLKIHQHPRRRIPRGTSRCIWPSLVTALSGIPILEVGGVIDDEMFEILGIPGQLSEVSFPSLVYLRLGYEEDYYDPALYPLSDEEEELEFSDSSTSSGSFQEKRIQEAKHRHDLLLTCLSNRMTAGAKLSRLVDSRCIWIEQHAHTEELNPESVLRFVDVFESREPGRACS</sequence>
<protein>
    <recommendedName>
        <fullName evidence="4">F-box domain-containing protein</fullName>
    </recommendedName>
</protein>
<evidence type="ECO:0000313" key="3">
    <source>
        <dbReference type="Proteomes" id="UP000076722"/>
    </source>
</evidence>
<proteinExistence type="predicted"/>
<reference evidence="2 3" key="1">
    <citation type="journal article" date="2016" name="Mol. Biol. Evol.">
        <title>Comparative Genomics of Early-Diverging Mushroom-Forming Fungi Provides Insights into the Origins of Lignocellulose Decay Capabilities.</title>
        <authorList>
            <person name="Nagy L.G."/>
            <person name="Riley R."/>
            <person name="Tritt A."/>
            <person name="Adam C."/>
            <person name="Daum C."/>
            <person name="Floudas D."/>
            <person name="Sun H."/>
            <person name="Yadav J.S."/>
            <person name="Pangilinan J."/>
            <person name="Larsson K.H."/>
            <person name="Matsuura K."/>
            <person name="Barry K."/>
            <person name="Labutti K."/>
            <person name="Kuo R."/>
            <person name="Ohm R.A."/>
            <person name="Bhattacharya S.S."/>
            <person name="Shirouzu T."/>
            <person name="Yoshinaga Y."/>
            <person name="Martin F.M."/>
            <person name="Grigoriev I.V."/>
            <person name="Hibbett D.S."/>
        </authorList>
    </citation>
    <scope>NUCLEOTIDE SEQUENCE [LARGE SCALE GENOMIC DNA]</scope>
    <source>
        <strain evidence="2 3">HHB9708</strain>
    </source>
</reference>
<evidence type="ECO:0000313" key="2">
    <source>
        <dbReference type="EMBL" id="KZS96553.1"/>
    </source>
</evidence>
<evidence type="ECO:0008006" key="4">
    <source>
        <dbReference type="Google" id="ProtNLM"/>
    </source>
</evidence>
<dbReference type="InterPro" id="IPR032675">
    <property type="entry name" value="LRR_dom_sf"/>
</dbReference>
<dbReference type="Gene3D" id="3.80.10.10">
    <property type="entry name" value="Ribonuclease Inhibitor"/>
    <property type="match status" value="1"/>
</dbReference>
<dbReference type="SUPFAM" id="SSF52047">
    <property type="entry name" value="RNI-like"/>
    <property type="match status" value="1"/>
</dbReference>
<feature type="coiled-coil region" evidence="1">
    <location>
        <begin position="30"/>
        <end position="57"/>
    </location>
</feature>
<keyword evidence="1" id="KW-0175">Coiled coil</keyword>
<dbReference type="AlphaFoldDB" id="A0A164Y3T3"/>
<evidence type="ECO:0000256" key="1">
    <source>
        <dbReference type="SAM" id="Coils"/>
    </source>
</evidence>
<dbReference type="EMBL" id="KV419399">
    <property type="protein sequence ID" value="KZS96553.1"/>
    <property type="molecule type" value="Genomic_DNA"/>
</dbReference>
<accession>A0A164Y3T3</accession>
<keyword evidence="3" id="KW-1185">Reference proteome</keyword>
<dbReference type="Proteomes" id="UP000076722">
    <property type="component" value="Unassembled WGS sequence"/>
</dbReference>